<accession>A0ABM9AXP5</accession>
<dbReference type="RefSeq" id="WP_238749663.1">
    <property type="nucleotide sequence ID" value="NZ_CAKLPZ010000001.1"/>
</dbReference>
<name>A0ABM9AXP5_9BACT</name>
<protein>
    <recommendedName>
        <fullName evidence="4">Tetratricopeptide repeat protein</fullName>
    </recommendedName>
</protein>
<evidence type="ECO:0000313" key="3">
    <source>
        <dbReference type="Proteomes" id="UP000837803"/>
    </source>
</evidence>
<evidence type="ECO:0000256" key="1">
    <source>
        <dbReference type="SAM" id="Phobius"/>
    </source>
</evidence>
<reference evidence="2" key="1">
    <citation type="submission" date="2021-12" db="EMBL/GenBank/DDBJ databases">
        <authorList>
            <person name="Rodrigo-Torres L."/>
            <person name="Arahal R. D."/>
            <person name="Lucena T."/>
        </authorList>
    </citation>
    <scope>NUCLEOTIDE SEQUENCE</scope>
    <source>
        <strain evidence="2">CECT 8419</strain>
    </source>
</reference>
<keyword evidence="3" id="KW-1185">Reference proteome</keyword>
<evidence type="ECO:0008006" key="4">
    <source>
        <dbReference type="Google" id="ProtNLM"/>
    </source>
</evidence>
<dbReference type="Proteomes" id="UP000837803">
    <property type="component" value="Unassembled WGS sequence"/>
</dbReference>
<dbReference type="InterPro" id="IPR011990">
    <property type="entry name" value="TPR-like_helical_dom_sf"/>
</dbReference>
<proteinExistence type="predicted"/>
<organism evidence="2 3">
    <name type="scientific">Neolewinella maritima</name>
    <dbReference type="NCBI Taxonomy" id="1383882"/>
    <lineage>
        <taxon>Bacteria</taxon>
        <taxon>Pseudomonadati</taxon>
        <taxon>Bacteroidota</taxon>
        <taxon>Saprospiria</taxon>
        <taxon>Saprospirales</taxon>
        <taxon>Lewinellaceae</taxon>
        <taxon>Neolewinella</taxon>
    </lineage>
</organism>
<keyword evidence="1" id="KW-1133">Transmembrane helix</keyword>
<gene>
    <name evidence="2" type="ORF">LEM8419_00782</name>
</gene>
<sequence length="220" mass="25071">MSIRQQLADPHLPPEEEDRLIGAFIRQHGRDELRARYEEKYRQLRQPATVKSQSMAKVRRLYFFLSGAAVCGLLVFLYTSPTVFGNGRQDRLLAQYLTVADHYTPTSRDTDGTLLSTDLYANFRAQRYQAVVDQTATATDPAARYYRALAFIALNQFAQAITVLQHFSPAEEFAADANWYLTLLLLQDGETATARTRLQTYTPEDGLHYRQAQALLKTLE</sequence>
<dbReference type="EMBL" id="CAKLPZ010000001">
    <property type="protein sequence ID" value="CAH0999482.1"/>
    <property type="molecule type" value="Genomic_DNA"/>
</dbReference>
<dbReference type="Gene3D" id="1.25.40.10">
    <property type="entry name" value="Tetratricopeptide repeat domain"/>
    <property type="match status" value="1"/>
</dbReference>
<comment type="caution">
    <text evidence="2">The sequence shown here is derived from an EMBL/GenBank/DDBJ whole genome shotgun (WGS) entry which is preliminary data.</text>
</comment>
<evidence type="ECO:0000313" key="2">
    <source>
        <dbReference type="EMBL" id="CAH0999482.1"/>
    </source>
</evidence>
<feature type="transmembrane region" description="Helical" evidence="1">
    <location>
        <begin position="61"/>
        <end position="79"/>
    </location>
</feature>
<keyword evidence="1" id="KW-0472">Membrane</keyword>
<keyword evidence="1" id="KW-0812">Transmembrane</keyword>